<evidence type="ECO:0000313" key="2">
    <source>
        <dbReference type="Proteomes" id="UP000019586"/>
    </source>
</evidence>
<protein>
    <submittedName>
        <fullName evidence="1">Uncharacterized protein</fullName>
    </submittedName>
</protein>
<dbReference type="KEGG" id="kps:KPNJ2_02412"/>
<organism evidence="1 2">
    <name type="scientific">Klebsiella pneumoniae 30684/NJST258_2</name>
    <dbReference type="NCBI Taxonomy" id="1420013"/>
    <lineage>
        <taxon>Bacteria</taxon>
        <taxon>Pseudomonadati</taxon>
        <taxon>Pseudomonadota</taxon>
        <taxon>Gammaproteobacteria</taxon>
        <taxon>Enterobacterales</taxon>
        <taxon>Enterobacteriaceae</taxon>
        <taxon>Klebsiella/Raoultella group</taxon>
        <taxon>Klebsiella</taxon>
        <taxon>Klebsiella pneumoniae complex</taxon>
    </lineage>
</organism>
<accession>W8UZ48</accession>
<reference evidence="1 2" key="1">
    <citation type="journal article" date="2014" name="Proc. Natl. Acad. Sci. U.S.A.">
        <title>Molecular dissection of the evolution of carbapenem-resistant multilocus sequence type 258 Klebsiella pneumoniae.</title>
        <authorList>
            <person name="Deleo F.R."/>
            <person name="Chen L."/>
            <person name="Porcella S.F."/>
            <person name="Martens C.A."/>
            <person name="Kobayashi S.D."/>
            <person name="Porter A.R."/>
            <person name="Chavda K.D."/>
            <person name="Jacobs M.R."/>
            <person name="Mathema B."/>
            <person name="Olsen R.J."/>
            <person name="Bonomo R.A."/>
            <person name="Musser J.M."/>
            <person name="Kreiswirth B.N."/>
        </authorList>
    </citation>
    <scope>NUCLEOTIDE SEQUENCE [LARGE SCALE GENOMIC DNA]</scope>
    <source>
        <strain evidence="1">30684/NJST258_2</strain>
    </source>
</reference>
<dbReference type="EMBL" id="CP006918">
    <property type="protein sequence ID" value="AHM79192.1"/>
    <property type="molecule type" value="Genomic_DNA"/>
</dbReference>
<evidence type="ECO:0000313" key="1">
    <source>
        <dbReference type="EMBL" id="AHM79192.1"/>
    </source>
</evidence>
<sequence>MLSGSFCAESQYCPGSGECRMDLPGNVRKGEKLKRRPGGALGNV</sequence>
<gene>
    <name evidence="1" type="ORF">KPNJ2_02412</name>
</gene>
<dbReference type="Proteomes" id="UP000019586">
    <property type="component" value="Chromosome"/>
</dbReference>
<dbReference type="HOGENOM" id="CLU_3217478_0_0_6"/>
<dbReference type="AlphaFoldDB" id="W8UZ48"/>
<name>W8UZ48_KLEPN</name>
<proteinExistence type="predicted"/>